<evidence type="ECO:0000256" key="7">
    <source>
        <dbReference type="ARBA" id="ARBA00023136"/>
    </source>
</evidence>
<evidence type="ECO:0000256" key="6">
    <source>
        <dbReference type="ARBA" id="ARBA00022989"/>
    </source>
</evidence>
<accession>A0A385IUS0</accession>
<protein>
    <submittedName>
        <fullName evidence="10">Odorant receptor 6</fullName>
    </submittedName>
</protein>
<keyword evidence="4" id="KW-0812">Transmembrane</keyword>
<keyword evidence="9" id="KW-0807">Transducer</keyword>
<dbReference type="EMBL" id="MH230234">
    <property type="protein sequence ID" value="AXY87893.1"/>
    <property type="molecule type" value="mRNA"/>
</dbReference>
<evidence type="ECO:0000256" key="2">
    <source>
        <dbReference type="ARBA" id="ARBA00022475"/>
    </source>
</evidence>
<sequence length="89" mass="10817">MFHIFVYFWYSYQVTCQSEELCEAVYSSKWWNLPRKYRKSVLIVMQRTHKPVIFCASKFCTMTLENFVTLMKTSYSYFALLRSLHSESR</sequence>
<dbReference type="GO" id="GO:0007165">
    <property type="term" value="P:signal transduction"/>
    <property type="evidence" value="ECO:0007669"/>
    <property type="project" value="UniProtKB-KW"/>
</dbReference>
<dbReference type="GO" id="GO:0005886">
    <property type="term" value="C:plasma membrane"/>
    <property type="evidence" value="ECO:0007669"/>
    <property type="project" value="UniProtKB-SubCell"/>
</dbReference>
<evidence type="ECO:0000256" key="1">
    <source>
        <dbReference type="ARBA" id="ARBA00004651"/>
    </source>
</evidence>
<keyword evidence="5" id="KW-0552">Olfaction</keyword>
<dbReference type="PANTHER" id="PTHR21137">
    <property type="entry name" value="ODORANT RECEPTOR"/>
    <property type="match status" value="1"/>
</dbReference>
<comment type="subcellular location">
    <subcellularLocation>
        <location evidence="1">Cell membrane</location>
        <topology evidence="1">Multi-pass membrane protein</topology>
    </subcellularLocation>
</comment>
<evidence type="ECO:0000313" key="10">
    <source>
        <dbReference type="EMBL" id="AXY87893.1"/>
    </source>
</evidence>
<proteinExistence type="evidence at transcript level"/>
<dbReference type="AlphaFoldDB" id="A0A385IUS0"/>
<dbReference type="GO" id="GO:0005549">
    <property type="term" value="F:odorant binding"/>
    <property type="evidence" value="ECO:0007669"/>
    <property type="project" value="InterPro"/>
</dbReference>
<keyword evidence="3" id="KW-0716">Sensory transduction</keyword>
<name>A0A385IUS0_9HEMI</name>
<keyword evidence="6" id="KW-1133">Transmembrane helix</keyword>
<dbReference type="PANTHER" id="PTHR21137:SF35">
    <property type="entry name" value="ODORANT RECEPTOR 19A-RELATED"/>
    <property type="match status" value="1"/>
</dbReference>
<evidence type="ECO:0000256" key="3">
    <source>
        <dbReference type="ARBA" id="ARBA00022606"/>
    </source>
</evidence>
<evidence type="ECO:0000256" key="5">
    <source>
        <dbReference type="ARBA" id="ARBA00022725"/>
    </source>
</evidence>
<evidence type="ECO:0000256" key="8">
    <source>
        <dbReference type="ARBA" id="ARBA00023170"/>
    </source>
</evidence>
<organism evidence="10">
    <name type="scientific">Subpsaltria yangi</name>
    <dbReference type="NCBI Taxonomy" id="1195109"/>
    <lineage>
        <taxon>Eukaryota</taxon>
        <taxon>Metazoa</taxon>
        <taxon>Ecdysozoa</taxon>
        <taxon>Arthropoda</taxon>
        <taxon>Hexapoda</taxon>
        <taxon>Insecta</taxon>
        <taxon>Pterygota</taxon>
        <taxon>Neoptera</taxon>
        <taxon>Paraneoptera</taxon>
        <taxon>Hemiptera</taxon>
        <taxon>Auchenorrhyncha</taxon>
        <taxon>Cicadoidea</taxon>
        <taxon>Cicadidae</taxon>
        <taxon>Tibicininae</taxon>
        <taxon>Tibicinini</taxon>
        <taxon>Subpsaltria</taxon>
    </lineage>
</organism>
<dbReference type="GO" id="GO:0004984">
    <property type="term" value="F:olfactory receptor activity"/>
    <property type="evidence" value="ECO:0007669"/>
    <property type="project" value="InterPro"/>
</dbReference>
<keyword evidence="7" id="KW-0472">Membrane</keyword>
<evidence type="ECO:0000256" key="4">
    <source>
        <dbReference type="ARBA" id="ARBA00022692"/>
    </source>
</evidence>
<evidence type="ECO:0000256" key="9">
    <source>
        <dbReference type="ARBA" id="ARBA00023224"/>
    </source>
</evidence>
<dbReference type="Pfam" id="PF02949">
    <property type="entry name" value="7tm_6"/>
    <property type="match status" value="1"/>
</dbReference>
<reference evidence="10" key="1">
    <citation type="journal article" date="2018" name="Comp. Biochem. Physiol. Part D Genomics Proteomics">
        <title>Identification of candidate olfactory genes in cicada Subpsaltria yangi by antennal transcriptome analysis.</title>
        <authorList>
            <person name="Qi M."/>
            <person name="Wei S."/>
            <person name="Wei C."/>
        </authorList>
    </citation>
    <scope>NUCLEOTIDE SEQUENCE</scope>
</reference>
<keyword evidence="8 10" id="KW-0675">Receptor</keyword>
<dbReference type="InterPro" id="IPR004117">
    <property type="entry name" value="7tm6_olfct_rcpt"/>
</dbReference>
<keyword evidence="2" id="KW-1003">Cell membrane</keyword>